<feature type="transmembrane region" description="Helical" evidence="6">
    <location>
        <begin position="341"/>
        <end position="360"/>
    </location>
</feature>
<dbReference type="SUPFAM" id="SSF58104">
    <property type="entry name" value="Methyl-accepting chemotaxis protein (MCP) signaling domain"/>
    <property type="match status" value="1"/>
</dbReference>
<dbReference type="CDD" id="cd11386">
    <property type="entry name" value="MCP_signal"/>
    <property type="match status" value="1"/>
</dbReference>
<dbReference type="CDD" id="cd12913">
    <property type="entry name" value="PDC1_MCP_like"/>
    <property type="match status" value="1"/>
</dbReference>
<evidence type="ECO:0000259" key="10">
    <source>
        <dbReference type="PROSITE" id="PS50885"/>
    </source>
</evidence>
<feature type="domain" description="HAMP" evidence="10">
    <location>
        <begin position="543"/>
        <end position="588"/>
    </location>
</feature>
<name>A0A0R0A617_9GAMM</name>
<dbReference type="Pfam" id="PF22673">
    <property type="entry name" value="MCP-like_PDC_1"/>
    <property type="match status" value="1"/>
</dbReference>
<dbReference type="AlphaFoldDB" id="A0A0R0A617"/>
<evidence type="ECO:0000256" key="1">
    <source>
        <dbReference type="ARBA" id="ARBA00004370"/>
    </source>
</evidence>
<keyword evidence="6" id="KW-1133">Transmembrane helix</keyword>
<dbReference type="SMART" id="SM00091">
    <property type="entry name" value="PAS"/>
    <property type="match status" value="1"/>
</dbReference>
<dbReference type="FunFam" id="1.10.287.950:FF:000001">
    <property type="entry name" value="Methyl-accepting chemotaxis sensory transducer"/>
    <property type="match status" value="1"/>
</dbReference>
<dbReference type="GO" id="GO:0005886">
    <property type="term" value="C:plasma membrane"/>
    <property type="evidence" value="ECO:0007669"/>
    <property type="project" value="TreeGrafter"/>
</dbReference>
<dbReference type="Proteomes" id="UP000050836">
    <property type="component" value="Unassembled WGS sequence"/>
</dbReference>
<dbReference type="InterPro" id="IPR004090">
    <property type="entry name" value="Chemotax_Me-accpt_rcpt"/>
</dbReference>
<sequence length="883" mass="93767">MARTALVLGLVAATCFAGAAWLIQQKAAAVQEASALNELEQLARAEAAKVRGSVNEPLSRVRGLADATLALMERGNSSRAEVSALVRRYADADPAVLGYWLEFEPDGFDGADARFTRSWPDGEPADDTLKTFVAGLSEDQRISTDSGRLSLYWTREPSGQTSLQDAVGPANDLQLDGPDAEKYYVAVRERGEELMFEPYADEVSGKQVLMTSLMVPVKVDGQFRGVAGADIALSTIQAELAKIRPYQRGVVRLLSPTGQVLAAPEQQNLGKPFAADMGPLLAQLAKGQIVRQRTFDPTVGGEVLRIYVPVTAGRSPDAFALMVSAPVDAVMAGVVEIRNRVILVGVASVLLLVVVVVVLLRTLVGTPLRGIVQGVDAVAAGQLDYPISAGGEDEVGQVSRALRKMQTDLKARLDSERAIAAENLRVRIALDNAGTAMLIADAHGQVAYANPAMQRLLQQHRGELAQHLPHANLDHLQGQTLAQLQPAGGNDPAKVQSTQQSELRFGTAVFAQTVAPVISAEGQRLGVVVEWRDRSQEVAVEAEVAGVIDAAAAGDLSQRIDTLDKSGFFRRLAEGVNSMFDTNAATIGDVQRVLGALAQSDLTQRITADYRGVFGRMRDDTNTTVEHLTGILQRVHGAVDAISSAARDINAGNNDLAARTEQQAANLEETAASMEELTSTVKNNAGTSQQARQLATGAADIAARGGTVVAQVVEQMDGITHASRQIESIIGVIDGIAFQTNILALNAAVEAARAGEQGRGFAVVASEVRSLAQRSTEAARQIKQLIGDSAQRVDQGAVLVNDAGRTMQEVVTAVRQVNELMAEISAASQEQSAGIEQVNQTIIHMDNATQQNAAMVEEATAAAHALQEQADELAQMVAVFRLP</sequence>
<keyword evidence="6" id="KW-0472">Membrane</keyword>
<dbReference type="InterPro" id="IPR003660">
    <property type="entry name" value="HAMP_dom"/>
</dbReference>
<keyword evidence="6" id="KW-0812">Transmembrane</keyword>
<dbReference type="PROSITE" id="PS50112">
    <property type="entry name" value="PAS"/>
    <property type="match status" value="1"/>
</dbReference>
<feature type="chain" id="PRO_5006390309" description="Chemotaxis protein" evidence="7">
    <location>
        <begin position="20"/>
        <end position="883"/>
    </location>
</feature>
<dbReference type="InterPro" id="IPR035965">
    <property type="entry name" value="PAS-like_dom_sf"/>
</dbReference>
<dbReference type="Pfam" id="PF00672">
    <property type="entry name" value="HAMP"/>
    <property type="match status" value="1"/>
</dbReference>
<comment type="similarity">
    <text evidence="4">Belongs to the methyl-accepting chemotaxis (MCP) protein family.</text>
</comment>
<accession>A0A0R0A617</accession>
<dbReference type="GO" id="GO:0007165">
    <property type="term" value="P:signal transduction"/>
    <property type="evidence" value="ECO:0007669"/>
    <property type="project" value="UniProtKB-KW"/>
</dbReference>
<dbReference type="Gene3D" id="6.10.340.10">
    <property type="match status" value="1"/>
</dbReference>
<gene>
    <name evidence="11" type="ORF">ARC78_12365</name>
</gene>
<dbReference type="GO" id="GO:0006935">
    <property type="term" value="P:chemotaxis"/>
    <property type="evidence" value="ECO:0007669"/>
    <property type="project" value="InterPro"/>
</dbReference>
<feature type="domain" description="PAS" evidence="9">
    <location>
        <begin position="422"/>
        <end position="464"/>
    </location>
</feature>
<feature type="domain" description="Methyl-accepting transducer" evidence="8">
    <location>
        <begin position="638"/>
        <end position="867"/>
    </location>
</feature>
<dbReference type="Gene3D" id="3.30.450.20">
    <property type="entry name" value="PAS domain"/>
    <property type="match status" value="3"/>
</dbReference>
<dbReference type="CDD" id="cd00130">
    <property type="entry name" value="PAS"/>
    <property type="match status" value="1"/>
</dbReference>
<evidence type="ECO:0000259" key="9">
    <source>
        <dbReference type="PROSITE" id="PS50112"/>
    </source>
</evidence>
<dbReference type="InterPro" id="IPR013767">
    <property type="entry name" value="PAS_fold"/>
</dbReference>
<keyword evidence="3 5" id="KW-0807">Transducer</keyword>
<dbReference type="PANTHER" id="PTHR43531">
    <property type="entry name" value="PROTEIN ICFG"/>
    <property type="match status" value="1"/>
</dbReference>
<dbReference type="SUPFAM" id="SSF55785">
    <property type="entry name" value="PYP-like sensor domain (PAS domain)"/>
    <property type="match status" value="1"/>
</dbReference>
<dbReference type="Pfam" id="PF00015">
    <property type="entry name" value="MCPsignal"/>
    <property type="match status" value="1"/>
</dbReference>
<reference evidence="11 12" key="1">
    <citation type="submission" date="2015-10" db="EMBL/GenBank/DDBJ databases">
        <title>Genome sequencing and analysis of members of genus Stenotrophomonas.</title>
        <authorList>
            <person name="Patil P.P."/>
            <person name="Midha S."/>
            <person name="Patil P.B."/>
        </authorList>
    </citation>
    <scope>NUCLEOTIDE SEQUENCE [LARGE SCALE GENOMIC DNA]</scope>
    <source>
        <strain evidence="11 12">JCM 9942</strain>
    </source>
</reference>
<dbReference type="SMART" id="SM00283">
    <property type="entry name" value="MA"/>
    <property type="match status" value="1"/>
</dbReference>
<evidence type="ECO:0000256" key="6">
    <source>
        <dbReference type="SAM" id="Phobius"/>
    </source>
</evidence>
<dbReference type="InterPro" id="IPR004089">
    <property type="entry name" value="MCPsignal_dom"/>
</dbReference>
<evidence type="ECO:0000256" key="3">
    <source>
        <dbReference type="ARBA" id="ARBA00023224"/>
    </source>
</evidence>
<dbReference type="EMBL" id="LLXS01000032">
    <property type="protein sequence ID" value="KRG40619.1"/>
    <property type="molecule type" value="Genomic_DNA"/>
</dbReference>
<evidence type="ECO:0000256" key="7">
    <source>
        <dbReference type="SAM" id="SignalP"/>
    </source>
</evidence>
<comment type="caution">
    <text evidence="11">The sequence shown here is derived from an EMBL/GenBank/DDBJ whole genome shotgun (WGS) entry which is preliminary data.</text>
</comment>
<dbReference type="InterPro" id="IPR051310">
    <property type="entry name" value="MCP_chemotaxis"/>
</dbReference>
<evidence type="ECO:0000256" key="2">
    <source>
        <dbReference type="ARBA" id="ARBA00022481"/>
    </source>
</evidence>
<feature type="domain" description="HAMP" evidence="10">
    <location>
        <begin position="589"/>
        <end position="633"/>
    </location>
</feature>
<keyword evidence="2" id="KW-0488">Methylation</keyword>
<dbReference type="PROSITE" id="PS50885">
    <property type="entry name" value="HAMP"/>
    <property type="match status" value="3"/>
</dbReference>
<evidence type="ECO:0000313" key="11">
    <source>
        <dbReference type="EMBL" id="KRG40619.1"/>
    </source>
</evidence>
<evidence type="ECO:0000259" key="8">
    <source>
        <dbReference type="PROSITE" id="PS50111"/>
    </source>
</evidence>
<evidence type="ECO:0008006" key="13">
    <source>
        <dbReference type="Google" id="ProtNLM"/>
    </source>
</evidence>
<protein>
    <recommendedName>
        <fullName evidence="13">Chemotaxis protein</fullName>
    </recommendedName>
</protein>
<proteinExistence type="inferred from homology"/>
<feature type="signal peptide" evidence="7">
    <location>
        <begin position="1"/>
        <end position="19"/>
    </location>
</feature>
<comment type="subcellular location">
    <subcellularLocation>
        <location evidence="1">Membrane</location>
    </subcellularLocation>
</comment>
<dbReference type="Gene3D" id="1.10.287.950">
    <property type="entry name" value="Methyl-accepting chemotaxis protein"/>
    <property type="match status" value="1"/>
</dbReference>
<dbReference type="GO" id="GO:0004888">
    <property type="term" value="F:transmembrane signaling receptor activity"/>
    <property type="evidence" value="ECO:0007669"/>
    <property type="project" value="InterPro"/>
</dbReference>
<dbReference type="PROSITE" id="PS50111">
    <property type="entry name" value="CHEMOTAXIS_TRANSDUC_2"/>
    <property type="match status" value="1"/>
</dbReference>
<evidence type="ECO:0000256" key="5">
    <source>
        <dbReference type="PROSITE-ProRule" id="PRU00284"/>
    </source>
</evidence>
<evidence type="ECO:0000256" key="4">
    <source>
        <dbReference type="ARBA" id="ARBA00029447"/>
    </source>
</evidence>
<keyword evidence="12" id="KW-1185">Reference proteome</keyword>
<dbReference type="SMART" id="SM00304">
    <property type="entry name" value="HAMP"/>
    <property type="match status" value="2"/>
</dbReference>
<dbReference type="InterPro" id="IPR000014">
    <property type="entry name" value="PAS"/>
</dbReference>
<organism evidence="11 12">
    <name type="scientific">Stenotrophomonas pictorum JCM 9942</name>
    <dbReference type="NCBI Taxonomy" id="1236960"/>
    <lineage>
        <taxon>Bacteria</taxon>
        <taxon>Pseudomonadati</taxon>
        <taxon>Pseudomonadota</taxon>
        <taxon>Gammaproteobacteria</taxon>
        <taxon>Lysobacterales</taxon>
        <taxon>Lysobacteraceae</taxon>
        <taxon>Stenotrophomonas</taxon>
    </lineage>
</organism>
<dbReference type="PRINTS" id="PR00260">
    <property type="entry name" value="CHEMTRNSDUCR"/>
</dbReference>
<evidence type="ECO:0000313" key="12">
    <source>
        <dbReference type="Proteomes" id="UP000050836"/>
    </source>
</evidence>
<dbReference type="SUPFAM" id="SSF158472">
    <property type="entry name" value="HAMP domain-like"/>
    <property type="match status" value="1"/>
</dbReference>
<dbReference type="Pfam" id="PF18947">
    <property type="entry name" value="HAMP_2"/>
    <property type="match status" value="1"/>
</dbReference>
<keyword evidence="7" id="KW-0732">Signal</keyword>
<feature type="domain" description="HAMP" evidence="10">
    <location>
        <begin position="362"/>
        <end position="414"/>
    </location>
</feature>
<dbReference type="GO" id="GO:0006355">
    <property type="term" value="P:regulation of DNA-templated transcription"/>
    <property type="evidence" value="ECO:0007669"/>
    <property type="project" value="InterPro"/>
</dbReference>
<dbReference type="Pfam" id="PF00989">
    <property type="entry name" value="PAS"/>
    <property type="match status" value="1"/>
</dbReference>
<dbReference type="CDD" id="cd06225">
    <property type="entry name" value="HAMP"/>
    <property type="match status" value="1"/>
</dbReference>
<dbReference type="PANTHER" id="PTHR43531:SF14">
    <property type="entry name" value="METHYL-ACCEPTING CHEMOTAXIS PROTEIN I-RELATED"/>
    <property type="match status" value="1"/>
</dbReference>